<dbReference type="Proteomes" id="UP000076798">
    <property type="component" value="Unassembled WGS sequence"/>
</dbReference>
<evidence type="ECO:0000313" key="2">
    <source>
        <dbReference type="EMBL" id="KZT39672.1"/>
    </source>
</evidence>
<name>A0A166EJQ8_9AGAM</name>
<sequence>MCWVNGYPSRSACVAGLCSLPLGESLVRVSVAYSSSPASQGSSFSFSRRNLHRLRRLCAGSLAARRAMLLRRRPVQSAVVESLMRVRAIVIQPHLPLAGLRVLWTKSLFLFGMMESLVIAVDLQPGLNRLRCSLSFRQNLVLSFDTSESLVRAPPHPQPLPSKRAGMTITAGS</sequence>
<reference evidence="2 3" key="1">
    <citation type="journal article" date="2016" name="Mol. Biol. Evol.">
        <title>Comparative Genomics of Early-Diverging Mushroom-Forming Fungi Provides Insights into the Origins of Lignocellulose Decay Capabilities.</title>
        <authorList>
            <person name="Nagy L.G."/>
            <person name="Riley R."/>
            <person name="Tritt A."/>
            <person name="Adam C."/>
            <person name="Daum C."/>
            <person name="Floudas D."/>
            <person name="Sun H."/>
            <person name="Yadav J.S."/>
            <person name="Pangilinan J."/>
            <person name="Larsson K.H."/>
            <person name="Matsuura K."/>
            <person name="Barry K."/>
            <person name="Labutti K."/>
            <person name="Kuo R."/>
            <person name="Ohm R.A."/>
            <person name="Bhattacharya S.S."/>
            <person name="Shirouzu T."/>
            <person name="Yoshinaga Y."/>
            <person name="Martin F.M."/>
            <person name="Grigoriev I.V."/>
            <person name="Hibbett D.S."/>
        </authorList>
    </citation>
    <scope>NUCLEOTIDE SEQUENCE [LARGE SCALE GENOMIC DNA]</scope>
    <source>
        <strain evidence="2 3">HHB10207 ss-3</strain>
    </source>
</reference>
<dbReference type="AlphaFoldDB" id="A0A166EJQ8"/>
<organism evidence="2 3">
    <name type="scientific">Sistotremastrum suecicum HHB10207 ss-3</name>
    <dbReference type="NCBI Taxonomy" id="1314776"/>
    <lineage>
        <taxon>Eukaryota</taxon>
        <taxon>Fungi</taxon>
        <taxon>Dikarya</taxon>
        <taxon>Basidiomycota</taxon>
        <taxon>Agaricomycotina</taxon>
        <taxon>Agaricomycetes</taxon>
        <taxon>Sistotremastrales</taxon>
        <taxon>Sistotremastraceae</taxon>
        <taxon>Sistotremastrum</taxon>
    </lineage>
</organism>
<evidence type="ECO:0000313" key="3">
    <source>
        <dbReference type="Proteomes" id="UP000076798"/>
    </source>
</evidence>
<accession>A0A166EJQ8</accession>
<keyword evidence="3" id="KW-1185">Reference proteome</keyword>
<gene>
    <name evidence="2" type="ORF">SISSUDRAFT_625778</name>
</gene>
<dbReference type="EMBL" id="KV428043">
    <property type="protein sequence ID" value="KZT39672.1"/>
    <property type="molecule type" value="Genomic_DNA"/>
</dbReference>
<evidence type="ECO:0000256" key="1">
    <source>
        <dbReference type="SAM" id="MobiDB-lite"/>
    </source>
</evidence>
<feature type="region of interest" description="Disordered" evidence="1">
    <location>
        <begin position="150"/>
        <end position="173"/>
    </location>
</feature>
<proteinExistence type="predicted"/>
<protein>
    <submittedName>
        <fullName evidence="2">Uncharacterized protein</fullName>
    </submittedName>
</protein>